<evidence type="ECO:0000313" key="2">
    <source>
        <dbReference type="Proteomes" id="UP000241071"/>
    </source>
</evidence>
<dbReference type="EMBL" id="KC008572">
    <property type="protein sequence ID" value="AGF85682.1"/>
    <property type="molecule type" value="Genomic_DNA"/>
</dbReference>
<dbReference type="Proteomes" id="UP000241071">
    <property type="component" value="Segment"/>
</dbReference>
<sequence length="192" mass="22868">MEVTRFNTDNIMEITRYDIDSSVRRVTVIEFCHDVHDEVYDEDCDGNHYKYLANKKLGEYEKEEIDRVYNYYIRCVNYIKDHWKENYYGKEMPDTNIMKIEDLFIDHLDKEDDSVIIKTITAAHKLHDRILRHKVEVYDFNGCECGGYTPAFTGRCDCQNRRIRLTHKGLGILWIDRFSLDSKETVSIPIGY</sequence>
<keyword evidence="2" id="KW-1185">Reference proteome</keyword>
<organism evidence="1 2">
    <name type="scientific">Moumouvirus goulette</name>
    <dbReference type="NCBI Taxonomy" id="1247379"/>
    <lineage>
        <taxon>Viruses</taxon>
        <taxon>Varidnaviria</taxon>
        <taxon>Bamfordvirae</taxon>
        <taxon>Nucleocytoviricota</taxon>
        <taxon>Megaviricetes</taxon>
        <taxon>Imitervirales</taxon>
        <taxon>Mimiviridae</taxon>
        <taxon>Megamimivirinae</taxon>
        <taxon>Moumouvirus</taxon>
        <taxon>Moumouvirus goulettemassiliense</taxon>
    </lineage>
</organism>
<proteinExistence type="predicted"/>
<accession>M1PY23</accession>
<gene>
    <name evidence="1" type="ORF">glt_00879</name>
</gene>
<protein>
    <submittedName>
        <fullName evidence="1">Uncharacterized protein</fullName>
    </submittedName>
</protein>
<name>M1PY23_9VIRU</name>
<reference evidence="1 2" key="1">
    <citation type="submission" date="2012-10" db="EMBL/GenBank/DDBJ databases">
        <title>Complete genome sequence of Moumouvirus goulette.</title>
        <authorList>
            <person name="Fournous G."/>
            <person name="Bougalmi M."/>
            <person name="Colson P."/>
        </authorList>
    </citation>
    <scope>NUCLEOTIDE SEQUENCE [LARGE SCALE GENOMIC DNA]</scope>
</reference>
<evidence type="ECO:0000313" key="1">
    <source>
        <dbReference type="EMBL" id="AGF85682.1"/>
    </source>
</evidence>